<dbReference type="Pfam" id="PF19993">
    <property type="entry name" value="DO-GTPase2"/>
    <property type="match status" value="1"/>
</dbReference>
<protein>
    <recommendedName>
        <fullName evidence="2">Double-GTPase 2 domain-containing protein</fullName>
    </recommendedName>
</protein>
<feature type="transmembrane region" description="Helical" evidence="1">
    <location>
        <begin position="122"/>
        <end position="144"/>
    </location>
</feature>
<keyword evidence="1" id="KW-1133">Transmembrane helix</keyword>
<dbReference type="InterPro" id="IPR027417">
    <property type="entry name" value="P-loop_NTPase"/>
</dbReference>
<dbReference type="Proteomes" id="UP001183643">
    <property type="component" value="Unassembled WGS sequence"/>
</dbReference>
<feature type="transmembrane region" description="Helical" evidence="1">
    <location>
        <begin position="150"/>
        <end position="167"/>
    </location>
</feature>
<comment type="caution">
    <text evidence="3">The sequence shown here is derived from an EMBL/GenBank/DDBJ whole genome shotgun (WGS) entry which is preliminary data.</text>
</comment>
<keyword evidence="4" id="KW-1185">Reference proteome</keyword>
<dbReference type="AlphaFoldDB" id="A0AAE3YV17"/>
<gene>
    <name evidence="3" type="ORF">J2S41_005893</name>
</gene>
<organism evidence="3 4">
    <name type="scientific">Catenuloplanes atrovinosus</name>
    <dbReference type="NCBI Taxonomy" id="137266"/>
    <lineage>
        <taxon>Bacteria</taxon>
        <taxon>Bacillati</taxon>
        <taxon>Actinomycetota</taxon>
        <taxon>Actinomycetes</taxon>
        <taxon>Micromonosporales</taxon>
        <taxon>Micromonosporaceae</taxon>
        <taxon>Catenuloplanes</taxon>
    </lineage>
</organism>
<evidence type="ECO:0000259" key="2">
    <source>
        <dbReference type="Pfam" id="PF19993"/>
    </source>
</evidence>
<dbReference type="InterPro" id="IPR045528">
    <property type="entry name" value="DO-GTPase2"/>
</dbReference>
<keyword evidence="1" id="KW-0472">Membrane</keyword>
<keyword evidence="1" id="KW-0812">Transmembrane</keyword>
<reference evidence="3" key="1">
    <citation type="submission" date="2023-07" db="EMBL/GenBank/DDBJ databases">
        <title>Sequencing the genomes of 1000 actinobacteria strains.</title>
        <authorList>
            <person name="Klenk H.-P."/>
        </authorList>
    </citation>
    <scope>NUCLEOTIDE SEQUENCE</scope>
    <source>
        <strain evidence="3">DSM 44707</strain>
    </source>
</reference>
<feature type="domain" description="Double-GTPase 2" evidence="2">
    <location>
        <begin position="260"/>
        <end position="488"/>
    </location>
</feature>
<accession>A0AAE3YV17</accession>
<proteinExistence type="predicted"/>
<sequence length="511" mass="56088">MFYLAFLLMWYLFVGTVFLFLSVPIILGSSAVFLVLYMRAYLLASGRALGVLAPGGAVPIPPPSVSGPGEPAYVHYLSGPVGRDLMQVARLSWPEMQAQAKRARSWLKVRFFDYGMSNYRRAVGLVLGAGLVAGSLLTATTMSLVVFGELVVWALLFVLAKGVLYTLRWTDTGMSLIRGVRLSCPSCHHRVVYPAYECPGCGVRHRDVRPGRYGLLRRVCACGHRMPTLILLGSHRMTAYCPHAACGAPMAEGAGTAREIVLPLLGATTAGKTRMMLALATALVDTRPLPGLTATPADEHTRGRLTQLQESLRTKGDTDKTLASDAMRAISFNLDGGRVRRLVHVYDPPGERLNDSARLHELRFMRMADTLILVVDPLAIPLVWESLDAAAQARYRQYRSSRPPDFIFSQVLQNIEQMGVQPRKKALAVAVTKSDLTHGLPVCAGLGESSDDVRAWLNDRAGMDNMVRAIDQAFGEVRYFHTTSRFTAAGAADRNVRDLLLWTLGRYGVNR</sequence>
<evidence type="ECO:0000313" key="3">
    <source>
        <dbReference type="EMBL" id="MDR7279115.1"/>
    </source>
</evidence>
<name>A0AAE3YV17_9ACTN</name>
<dbReference type="RefSeq" id="WP_310372465.1">
    <property type="nucleotide sequence ID" value="NZ_JAVDYB010000001.1"/>
</dbReference>
<dbReference type="EMBL" id="JAVDYB010000001">
    <property type="protein sequence ID" value="MDR7279115.1"/>
    <property type="molecule type" value="Genomic_DNA"/>
</dbReference>
<feature type="transmembrane region" description="Helical" evidence="1">
    <location>
        <begin position="12"/>
        <end position="37"/>
    </location>
</feature>
<evidence type="ECO:0000256" key="1">
    <source>
        <dbReference type="SAM" id="Phobius"/>
    </source>
</evidence>
<evidence type="ECO:0000313" key="4">
    <source>
        <dbReference type="Proteomes" id="UP001183643"/>
    </source>
</evidence>
<dbReference type="SUPFAM" id="SSF52540">
    <property type="entry name" value="P-loop containing nucleoside triphosphate hydrolases"/>
    <property type="match status" value="1"/>
</dbReference>